<dbReference type="EMBL" id="JAPNOA010000039">
    <property type="protein sequence ID" value="MCY0966209.1"/>
    <property type="molecule type" value="Genomic_DNA"/>
</dbReference>
<dbReference type="PANTHER" id="PTHR33452">
    <property type="entry name" value="OXIDOREDUCTASE CATD-RELATED"/>
    <property type="match status" value="1"/>
</dbReference>
<feature type="transmembrane region" description="Helical" evidence="7">
    <location>
        <begin position="64"/>
        <end position="84"/>
    </location>
</feature>
<proteinExistence type="inferred from homology"/>
<comment type="caution">
    <text evidence="8">The sequence shown here is derived from an EMBL/GenBank/DDBJ whole genome shotgun (WGS) entry which is preliminary data.</text>
</comment>
<dbReference type="AlphaFoldDB" id="A0A9X3EES7"/>
<evidence type="ECO:0000256" key="7">
    <source>
        <dbReference type="SAM" id="Phobius"/>
    </source>
</evidence>
<organism evidence="8 9">
    <name type="scientific">Parathalassolituus penaei</name>
    <dbReference type="NCBI Taxonomy" id="2997323"/>
    <lineage>
        <taxon>Bacteria</taxon>
        <taxon>Pseudomonadati</taxon>
        <taxon>Pseudomonadota</taxon>
        <taxon>Gammaproteobacteria</taxon>
        <taxon>Oceanospirillales</taxon>
        <taxon>Oceanospirillaceae</taxon>
        <taxon>Parathalassolituus</taxon>
    </lineage>
</organism>
<evidence type="ECO:0000256" key="3">
    <source>
        <dbReference type="ARBA" id="ARBA00022475"/>
    </source>
</evidence>
<evidence type="ECO:0000313" key="8">
    <source>
        <dbReference type="EMBL" id="MCY0966209.1"/>
    </source>
</evidence>
<keyword evidence="5 7" id="KW-1133">Transmembrane helix</keyword>
<name>A0A9X3EES7_9GAMM</name>
<evidence type="ECO:0000256" key="1">
    <source>
        <dbReference type="ARBA" id="ARBA00004651"/>
    </source>
</evidence>
<evidence type="ECO:0000256" key="4">
    <source>
        <dbReference type="ARBA" id="ARBA00022692"/>
    </source>
</evidence>
<evidence type="ECO:0000256" key="2">
    <source>
        <dbReference type="ARBA" id="ARBA00006679"/>
    </source>
</evidence>
<evidence type="ECO:0000256" key="6">
    <source>
        <dbReference type="ARBA" id="ARBA00023136"/>
    </source>
</evidence>
<keyword evidence="4 7" id="KW-0812">Transmembrane</keyword>
<dbReference type="InterPro" id="IPR051907">
    <property type="entry name" value="DoxX-like_oxidoreductase"/>
</dbReference>
<keyword evidence="3" id="KW-1003">Cell membrane</keyword>
<dbReference type="RefSeq" id="WP_283174420.1">
    <property type="nucleotide sequence ID" value="NZ_JAPNOA010000039.1"/>
</dbReference>
<feature type="transmembrane region" description="Helical" evidence="7">
    <location>
        <begin position="119"/>
        <end position="137"/>
    </location>
</feature>
<sequence length="147" mass="15888">MNLISRDDFAIKASNFNLSDGLVLTRLTCGLFMLPHSLSKFADWAPAPGTVAFFGKVGFQPPELWVWIAGGSEAVFAILLILGICTRWSALGLASVMAVAAYSVFALKGFVWLANNGGFEYAVFFGVMLIGLALNEFKRRPLFGAMA</sequence>
<gene>
    <name evidence="8" type="ORF">OUO13_13525</name>
</gene>
<feature type="transmembrane region" description="Helical" evidence="7">
    <location>
        <begin position="91"/>
        <end position="113"/>
    </location>
</feature>
<dbReference type="PANTHER" id="PTHR33452:SF1">
    <property type="entry name" value="INNER MEMBRANE PROTEIN YPHA-RELATED"/>
    <property type="match status" value="1"/>
</dbReference>
<comment type="similarity">
    <text evidence="2">Belongs to the DoxX family.</text>
</comment>
<reference evidence="8" key="1">
    <citation type="submission" date="2022-11" db="EMBL/GenBank/DDBJ databases">
        <title>Parathalassolutuus dongxingensis gen. nov., sp. nov., a novel member of family Oceanospirillaceae isolated from a coastal shrimp pond in Guangxi, China.</title>
        <authorList>
            <person name="Chen H."/>
        </authorList>
    </citation>
    <scope>NUCLEOTIDE SEQUENCE</scope>
    <source>
        <strain evidence="8">G-43</strain>
    </source>
</reference>
<keyword evidence="9" id="KW-1185">Reference proteome</keyword>
<comment type="subcellular location">
    <subcellularLocation>
        <location evidence="1">Cell membrane</location>
        <topology evidence="1">Multi-pass membrane protein</topology>
    </subcellularLocation>
</comment>
<accession>A0A9X3EES7</accession>
<keyword evidence="6 7" id="KW-0472">Membrane</keyword>
<dbReference type="Proteomes" id="UP001150830">
    <property type="component" value="Unassembled WGS sequence"/>
</dbReference>
<evidence type="ECO:0000313" key="9">
    <source>
        <dbReference type="Proteomes" id="UP001150830"/>
    </source>
</evidence>
<evidence type="ECO:0000256" key="5">
    <source>
        <dbReference type="ARBA" id="ARBA00022989"/>
    </source>
</evidence>
<protein>
    <submittedName>
        <fullName evidence="8">DoxX family protein</fullName>
    </submittedName>
</protein>
<dbReference type="Pfam" id="PF07681">
    <property type="entry name" value="DoxX"/>
    <property type="match status" value="1"/>
</dbReference>
<dbReference type="GO" id="GO:0005886">
    <property type="term" value="C:plasma membrane"/>
    <property type="evidence" value="ECO:0007669"/>
    <property type="project" value="UniProtKB-SubCell"/>
</dbReference>
<dbReference type="InterPro" id="IPR032808">
    <property type="entry name" value="DoxX"/>
</dbReference>